<comment type="caution">
    <text evidence="2">The sequence shown here is derived from an EMBL/GenBank/DDBJ whole genome shotgun (WGS) entry which is preliminary data.</text>
</comment>
<dbReference type="PROSITE" id="PS51257">
    <property type="entry name" value="PROKAR_LIPOPROTEIN"/>
    <property type="match status" value="1"/>
</dbReference>
<keyword evidence="1" id="KW-0732">Signal</keyword>
<dbReference type="Proteomes" id="UP000625283">
    <property type="component" value="Unassembled WGS sequence"/>
</dbReference>
<proteinExistence type="predicted"/>
<organism evidence="2 3">
    <name type="scientific">Sphingobacterium faecale</name>
    <dbReference type="NCBI Taxonomy" id="2803775"/>
    <lineage>
        <taxon>Bacteria</taxon>
        <taxon>Pseudomonadati</taxon>
        <taxon>Bacteroidota</taxon>
        <taxon>Sphingobacteriia</taxon>
        <taxon>Sphingobacteriales</taxon>
        <taxon>Sphingobacteriaceae</taxon>
        <taxon>Sphingobacterium</taxon>
    </lineage>
</organism>
<accession>A0ABS1RBQ3</accession>
<name>A0ABS1RBQ3_9SPHI</name>
<evidence type="ECO:0000256" key="1">
    <source>
        <dbReference type="SAM" id="SignalP"/>
    </source>
</evidence>
<gene>
    <name evidence="2" type="ORF">JKG61_22050</name>
</gene>
<sequence>MKTIQKTIALYILAISTIMLSSTSCSKDKENTPTPEMKSVVHIIGADDENESAVYWKDGKPTILGNEDIKLERIMASGNDIYIVGIENGFYREDRTAIYWKNGMQVDLTELSKKYTISEINIADNSTYMAGRTIEDRTPVFWKNNELPIRLEIPDNSFFRDFHGIEVIEDNCYVLGTISNRGTFDRVMLWKNGKALQITDGTNYIFKPSLYKYDDKIFITGEERLDDTHIATPTVWNKDGQATRFRHEEENILISRIITDGKIMHSVGLKFGEGSGNATYWKNGKEVWSSADNAWSESRDIHIDGEDMYVSGFLNGIPTVWKNGKPTALSTTKGLAYRILITKEPVEK</sequence>
<feature type="signal peptide" evidence="1">
    <location>
        <begin position="1"/>
        <end position="26"/>
    </location>
</feature>
<evidence type="ECO:0000313" key="2">
    <source>
        <dbReference type="EMBL" id="MBL1411457.1"/>
    </source>
</evidence>
<feature type="chain" id="PRO_5046817119" evidence="1">
    <location>
        <begin position="27"/>
        <end position="348"/>
    </location>
</feature>
<protein>
    <submittedName>
        <fullName evidence="2">Uncharacterized protein</fullName>
    </submittedName>
</protein>
<dbReference type="RefSeq" id="WP_202105171.1">
    <property type="nucleotide sequence ID" value="NZ_JAERTY010000017.1"/>
</dbReference>
<reference evidence="2 3" key="1">
    <citation type="submission" date="2021-01" db="EMBL/GenBank/DDBJ databases">
        <title>C459-1 draft genome sequence.</title>
        <authorList>
            <person name="Zhang X.-F."/>
        </authorList>
    </citation>
    <scope>NUCLEOTIDE SEQUENCE [LARGE SCALE GENOMIC DNA]</scope>
    <source>
        <strain evidence="3">C459-1</strain>
    </source>
</reference>
<dbReference type="EMBL" id="JAERTY010000017">
    <property type="protein sequence ID" value="MBL1411457.1"/>
    <property type="molecule type" value="Genomic_DNA"/>
</dbReference>
<evidence type="ECO:0000313" key="3">
    <source>
        <dbReference type="Proteomes" id="UP000625283"/>
    </source>
</evidence>
<keyword evidence="3" id="KW-1185">Reference proteome</keyword>